<dbReference type="GO" id="GO:0016787">
    <property type="term" value="F:hydrolase activity"/>
    <property type="evidence" value="ECO:0007669"/>
    <property type="project" value="UniProtKB-KW"/>
</dbReference>
<protein>
    <submittedName>
        <fullName evidence="5">Extracellular deoxyribonuclease</fullName>
        <ecNumber evidence="5">3.1.21.-</ecNumber>
    </submittedName>
</protein>
<dbReference type="InterPro" id="IPR044925">
    <property type="entry name" value="His-Me_finger_sf"/>
</dbReference>
<dbReference type="SUPFAM" id="SSF54060">
    <property type="entry name" value="His-Me finger endonucleases"/>
    <property type="match status" value="1"/>
</dbReference>
<evidence type="ECO:0000313" key="5">
    <source>
        <dbReference type="EMBL" id="SPT69881.1"/>
    </source>
</evidence>
<evidence type="ECO:0000313" key="6">
    <source>
        <dbReference type="Proteomes" id="UP000250086"/>
    </source>
</evidence>
<name>A0A2X0WWI5_9GAMM</name>
<evidence type="ECO:0000256" key="3">
    <source>
        <dbReference type="ARBA" id="ARBA00022801"/>
    </source>
</evidence>
<organism evidence="5 6">
    <name type="scientific">Anaerobiospirillum thomasii</name>
    <dbReference type="NCBI Taxonomy" id="179995"/>
    <lineage>
        <taxon>Bacteria</taxon>
        <taxon>Pseudomonadati</taxon>
        <taxon>Pseudomonadota</taxon>
        <taxon>Gammaproteobacteria</taxon>
        <taxon>Aeromonadales</taxon>
        <taxon>Succinivibrionaceae</taxon>
        <taxon>Anaerobiospirillum</taxon>
    </lineage>
</organism>
<keyword evidence="2" id="KW-0540">Nuclease</keyword>
<keyword evidence="3 5" id="KW-0378">Hydrolase</keyword>
<reference evidence="5 6" key="1">
    <citation type="submission" date="2018-06" db="EMBL/GenBank/DDBJ databases">
        <authorList>
            <consortium name="Pathogen Informatics"/>
            <person name="Doyle S."/>
        </authorList>
    </citation>
    <scope>NUCLEOTIDE SEQUENCE [LARGE SCALE GENOMIC DNA]</scope>
    <source>
        <strain evidence="5 6">NCTC13093</strain>
    </source>
</reference>
<dbReference type="RefSeq" id="WP_245933791.1">
    <property type="nucleotide sequence ID" value="NZ_UAPU01000007.1"/>
</dbReference>
<proteinExistence type="inferred from homology"/>
<dbReference type="Proteomes" id="UP000250086">
    <property type="component" value="Unassembled WGS sequence"/>
</dbReference>
<feature type="chain" id="PRO_5016164868" evidence="4">
    <location>
        <begin position="30"/>
        <end position="267"/>
    </location>
</feature>
<keyword evidence="4" id="KW-0732">Signal</keyword>
<dbReference type="InterPro" id="IPR007346">
    <property type="entry name" value="Endonuclease-I"/>
</dbReference>
<dbReference type="GO" id="GO:0004518">
    <property type="term" value="F:nuclease activity"/>
    <property type="evidence" value="ECO:0007669"/>
    <property type="project" value="UniProtKB-KW"/>
</dbReference>
<dbReference type="EC" id="3.1.21.-" evidence="5"/>
<keyword evidence="6" id="KW-1185">Reference proteome</keyword>
<feature type="signal peptide" evidence="4">
    <location>
        <begin position="1"/>
        <end position="29"/>
    </location>
</feature>
<gene>
    <name evidence="5" type="primary">dns</name>
    <name evidence="5" type="ORF">NCTC13093_01272</name>
</gene>
<sequence length="267" mass="30638">MPVNFKTFVTAAICSLSLSLTLPVHTAMASDNDYSTIVKAFEAQKDTRHKLKNFKAAKKELFWIYKRFDSPSTFYCSCPITLLDNRFGPADLKSCGYKVRKNAQRAQRIEAEHIMPAYNFGRQLPCWREGGRKNCKKDAKFNRMESDLHNLAPAIGEVNGDRSNFRFVDEIVKSSKNNVATYGSCPMQVEFKGKRASPPEHTHGMIARAYLYMAHKYGIKLNDNEKRMMYRWNNDNAPTALEIKRNELIKKAQGNDNPFISNYTQLK</sequence>
<evidence type="ECO:0000256" key="4">
    <source>
        <dbReference type="SAM" id="SignalP"/>
    </source>
</evidence>
<comment type="similarity">
    <text evidence="1">Belongs to the EndA/NucM nuclease family.</text>
</comment>
<dbReference type="EMBL" id="UAPV01000001">
    <property type="protein sequence ID" value="SPT69881.1"/>
    <property type="molecule type" value="Genomic_DNA"/>
</dbReference>
<dbReference type="Pfam" id="PF04231">
    <property type="entry name" value="Endonuclease_1"/>
    <property type="match status" value="1"/>
</dbReference>
<evidence type="ECO:0000256" key="1">
    <source>
        <dbReference type="ARBA" id="ARBA00006429"/>
    </source>
</evidence>
<dbReference type="PANTHER" id="PTHR33607">
    <property type="entry name" value="ENDONUCLEASE-1"/>
    <property type="match status" value="1"/>
</dbReference>
<accession>A0A2X0WWI5</accession>
<dbReference type="PANTHER" id="PTHR33607:SF2">
    <property type="entry name" value="ENDONUCLEASE-1"/>
    <property type="match status" value="1"/>
</dbReference>
<dbReference type="AlphaFoldDB" id="A0A2X0WWI5"/>
<evidence type="ECO:0000256" key="2">
    <source>
        <dbReference type="ARBA" id="ARBA00022722"/>
    </source>
</evidence>